<name>A0A1B0ZI34_9MICO</name>
<dbReference type="Proteomes" id="UP000092596">
    <property type="component" value="Chromosome"/>
</dbReference>
<evidence type="ECO:0000313" key="4">
    <source>
        <dbReference type="Proteomes" id="UP000092596"/>
    </source>
</evidence>
<evidence type="ECO:0000313" key="3">
    <source>
        <dbReference type="EMBL" id="ANP27655.1"/>
    </source>
</evidence>
<dbReference type="PANTHER" id="PTHR20935">
    <property type="entry name" value="PHOSPHOGLYCERATE MUTASE-RELATED"/>
    <property type="match status" value="1"/>
</dbReference>
<evidence type="ECO:0000256" key="1">
    <source>
        <dbReference type="ARBA" id="ARBA00022801"/>
    </source>
</evidence>
<dbReference type="InterPro" id="IPR013078">
    <property type="entry name" value="His_Pase_superF_clade-1"/>
</dbReference>
<evidence type="ECO:0000256" key="2">
    <source>
        <dbReference type="SAM" id="MobiDB-lite"/>
    </source>
</evidence>
<dbReference type="SUPFAM" id="SSF53254">
    <property type="entry name" value="Phosphoglycerate mutase-like"/>
    <property type="match status" value="1"/>
</dbReference>
<dbReference type="GO" id="GO:0005737">
    <property type="term" value="C:cytoplasm"/>
    <property type="evidence" value="ECO:0007669"/>
    <property type="project" value="InterPro"/>
</dbReference>
<dbReference type="KEGG" id="dva:DAD186_11050"/>
<dbReference type="EMBL" id="CP012117">
    <property type="protein sequence ID" value="ANP27655.1"/>
    <property type="molecule type" value="Genomic_DNA"/>
</dbReference>
<dbReference type="Pfam" id="PF00300">
    <property type="entry name" value="His_Phos_1"/>
    <property type="match status" value="1"/>
</dbReference>
<dbReference type="STRING" id="1630135.DAD186_11050"/>
<dbReference type="CDD" id="cd07067">
    <property type="entry name" value="HP_PGM_like"/>
    <property type="match status" value="1"/>
</dbReference>
<dbReference type="GO" id="GO:0101006">
    <property type="term" value="F:protein histidine phosphatase activity"/>
    <property type="evidence" value="ECO:0007669"/>
    <property type="project" value="InterPro"/>
</dbReference>
<dbReference type="AlphaFoldDB" id="A0A1B0ZI34"/>
<accession>A0A1B0ZI34</accession>
<proteinExistence type="predicted"/>
<feature type="region of interest" description="Disordered" evidence="2">
    <location>
        <begin position="1"/>
        <end position="22"/>
    </location>
</feature>
<dbReference type="Gene3D" id="3.40.50.1240">
    <property type="entry name" value="Phosphoglycerate mutase-like"/>
    <property type="match status" value="1"/>
</dbReference>
<organism evidence="3 4">
    <name type="scientific">Dermabacter vaginalis</name>
    <dbReference type="NCBI Taxonomy" id="1630135"/>
    <lineage>
        <taxon>Bacteria</taxon>
        <taxon>Bacillati</taxon>
        <taxon>Actinomycetota</taxon>
        <taxon>Actinomycetes</taxon>
        <taxon>Micrococcales</taxon>
        <taxon>Dermabacteraceae</taxon>
        <taxon>Dermabacter</taxon>
    </lineage>
</organism>
<dbReference type="InterPro" id="IPR029033">
    <property type="entry name" value="His_PPase_superfam"/>
</dbReference>
<dbReference type="NCBIfam" id="TIGR00249">
    <property type="entry name" value="sixA"/>
    <property type="match status" value="1"/>
</dbReference>
<sequence length="162" mass="17594">MRHGKAESDAASDMERALTDKGHSQARLIGDYLRAQGVKPSRVLVSTAARTQETWSDVHHSLGDIECEVSVLDDLYHGGVRDVLRIVRGVDETSKVLLVVGHEPTMSQLAAYLGNDDRSDSAALAQVRIGVPTGSMSVLTSRAETWQDIAEDELDLLTLVRG</sequence>
<dbReference type="InterPro" id="IPR004449">
    <property type="entry name" value="SixA"/>
</dbReference>
<dbReference type="PANTHER" id="PTHR20935:SF1">
    <property type="entry name" value="SLL1549 PROTEIN"/>
    <property type="match status" value="1"/>
</dbReference>
<reference evidence="3 4" key="1">
    <citation type="submission" date="2015-06" db="EMBL/GenBank/DDBJ databases">
        <title>Investigation of pathophysiology for high-risk pregnancy and development of treatment modality based on it.</title>
        <authorList>
            <person name="Kim B.-C."/>
            <person name="Lim S."/>
        </authorList>
    </citation>
    <scope>NUCLEOTIDE SEQUENCE [LARGE SCALE GENOMIC DNA]</scope>
    <source>
        <strain evidence="3 4">AD1-86</strain>
    </source>
</reference>
<dbReference type="InterPro" id="IPR051021">
    <property type="entry name" value="Mito_Ser/Thr_phosphatase"/>
</dbReference>
<dbReference type="SMART" id="SM00855">
    <property type="entry name" value="PGAM"/>
    <property type="match status" value="1"/>
</dbReference>
<keyword evidence="1" id="KW-0378">Hydrolase</keyword>
<gene>
    <name evidence="3" type="ORF">DAD186_11050</name>
</gene>
<protein>
    <submittedName>
        <fullName evidence="3">Phosphohistidine phosphatase</fullName>
    </submittedName>
</protein>